<reference evidence="8" key="1">
    <citation type="submission" date="2024-10" db="EMBL/GenBank/DDBJ databases">
        <authorList>
            <person name="Ryan C."/>
        </authorList>
    </citation>
    <scope>NUCLEOTIDE SEQUENCE [LARGE SCALE GENOMIC DNA]</scope>
</reference>
<dbReference type="GO" id="GO:0033862">
    <property type="term" value="F:UMP kinase activity"/>
    <property type="evidence" value="ECO:0007669"/>
    <property type="project" value="UniProtKB-EC"/>
</dbReference>
<dbReference type="InterPro" id="IPR036393">
    <property type="entry name" value="AceGlu_kinase-like_sf"/>
</dbReference>
<dbReference type="HAMAP" id="MF_01220_B">
    <property type="entry name" value="PyrH_B"/>
    <property type="match status" value="1"/>
</dbReference>
<evidence type="ECO:0000313" key="9">
    <source>
        <dbReference type="Proteomes" id="UP001497457"/>
    </source>
</evidence>
<feature type="region of interest" description="Disordered" evidence="6">
    <location>
        <begin position="1"/>
        <end position="25"/>
    </location>
</feature>
<dbReference type="InterPro" id="IPR001048">
    <property type="entry name" value="Asp/Glu/Uridylate_kinase"/>
</dbReference>
<evidence type="ECO:0000256" key="2">
    <source>
        <dbReference type="ARBA" id="ARBA00007614"/>
    </source>
</evidence>
<proteinExistence type="inferred from homology"/>
<keyword evidence="9" id="KW-1185">Reference proteome</keyword>
<evidence type="ECO:0000256" key="3">
    <source>
        <dbReference type="ARBA" id="ARBA00012899"/>
    </source>
</evidence>
<dbReference type="InterPro" id="IPR015963">
    <property type="entry name" value="Uridylate_kinase_bac"/>
</dbReference>
<dbReference type="Proteomes" id="UP001497457">
    <property type="component" value="Chromosome 3rd"/>
</dbReference>
<dbReference type="AlphaFoldDB" id="A0ABC9CKF4"/>
<dbReference type="EMBL" id="OZ075113">
    <property type="protein sequence ID" value="CAL5021701.1"/>
    <property type="molecule type" value="Genomic_DNA"/>
</dbReference>
<feature type="compositionally biased region" description="Basic and acidic residues" evidence="6">
    <location>
        <begin position="158"/>
        <end position="183"/>
    </location>
</feature>
<dbReference type="SUPFAM" id="SSF53633">
    <property type="entry name" value="Carbamate kinase-like"/>
    <property type="match status" value="1"/>
</dbReference>
<feature type="region of interest" description="Disordered" evidence="6">
    <location>
        <begin position="158"/>
        <end position="189"/>
    </location>
</feature>
<gene>
    <name evidence="8" type="ORF">URODEC1_LOCUS76135</name>
</gene>
<evidence type="ECO:0000313" key="8">
    <source>
        <dbReference type="EMBL" id="CAL5021701.1"/>
    </source>
</evidence>
<dbReference type="PANTHER" id="PTHR42833:SF1">
    <property type="entry name" value="UMP KINASE"/>
    <property type="match status" value="1"/>
</dbReference>
<accession>A0ABC9CKF4</accession>
<evidence type="ECO:0000259" key="7">
    <source>
        <dbReference type="Pfam" id="PF00696"/>
    </source>
</evidence>
<evidence type="ECO:0000256" key="6">
    <source>
        <dbReference type="SAM" id="MobiDB-lite"/>
    </source>
</evidence>
<comment type="pathway">
    <text evidence="1">Pyrimidine metabolism; CTP biosynthesis via de novo pathway; UDP from UMP (UMPK route): step 1/1.</text>
</comment>
<protein>
    <recommendedName>
        <fullName evidence="3">UMP kinase</fullName>
        <ecNumber evidence="3">2.7.4.22</ecNumber>
    </recommendedName>
    <alternativeName>
        <fullName evidence="5">Uridine monophosphate kinase</fullName>
    </alternativeName>
</protein>
<dbReference type="EC" id="2.7.4.22" evidence="3"/>
<dbReference type="CDD" id="cd04254">
    <property type="entry name" value="AAK_UMPK-PyrH-Ec"/>
    <property type="match status" value="1"/>
</dbReference>
<name>A0ABC9CKF4_9POAL</name>
<sequence>MLVWDAVTSSEGEPRTWPPPLAAGRHPSMSSTCNDVYFGFLDDDCFGLTDDDPLPPPLPSGFDLPRKPPVNAAAHFCATRALVRMDNRAAVVAKHSGGCAAAAAELCDVGENCSPYLNSGSEGTGGCEGGAADYGNDSMGKWSDEDIASLIDKDTELSEHLDEGHSQSDDVKSEHQQQQDDKSCAPPTVGFRSGPLPCPRWKRALLKIGGSVLAGSASENVDPKVIMLIAKEVQVASLRGVQVAVVVGSGNIYRGDTWAAATGIGRAATSPVGMMASVMNAMLLQASLERVGIEARVQTALVMQVAAEPYIRRRAIRHLEKGRVVIFGGIGAAMGNPLLTTDAAAALRASEINADVLLKGIIGDSQYGCPPGSNGDAKFEHISYQELMKRGFGKLDVKGITFCKEHNIPFVLFNMLEPGNISRALCGELVGTLVDQTPDRKDQLT</sequence>
<dbReference type="Pfam" id="PF00696">
    <property type="entry name" value="AA_kinase"/>
    <property type="match status" value="1"/>
</dbReference>
<dbReference type="Gene3D" id="3.40.1160.10">
    <property type="entry name" value="Acetylglutamate kinase-like"/>
    <property type="match status" value="1"/>
</dbReference>
<dbReference type="PANTHER" id="PTHR42833">
    <property type="entry name" value="URIDYLATE KINASE"/>
    <property type="match status" value="1"/>
</dbReference>
<comment type="similarity">
    <text evidence="2">Belongs to the UMP kinase family.</text>
</comment>
<keyword evidence="4" id="KW-0665">Pyrimidine biosynthesis</keyword>
<evidence type="ECO:0000256" key="4">
    <source>
        <dbReference type="ARBA" id="ARBA00022975"/>
    </source>
</evidence>
<feature type="domain" description="Aspartate/glutamate/uridylate kinase" evidence="7">
    <location>
        <begin position="202"/>
        <end position="414"/>
    </location>
</feature>
<organism evidence="8 9">
    <name type="scientific">Urochloa decumbens</name>
    <dbReference type="NCBI Taxonomy" id="240449"/>
    <lineage>
        <taxon>Eukaryota</taxon>
        <taxon>Viridiplantae</taxon>
        <taxon>Streptophyta</taxon>
        <taxon>Embryophyta</taxon>
        <taxon>Tracheophyta</taxon>
        <taxon>Spermatophyta</taxon>
        <taxon>Magnoliopsida</taxon>
        <taxon>Liliopsida</taxon>
        <taxon>Poales</taxon>
        <taxon>Poaceae</taxon>
        <taxon>PACMAD clade</taxon>
        <taxon>Panicoideae</taxon>
        <taxon>Panicodae</taxon>
        <taxon>Paniceae</taxon>
        <taxon>Melinidinae</taxon>
        <taxon>Urochloa</taxon>
    </lineage>
</organism>
<evidence type="ECO:0000256" key="5">
    <source>
        <dbReference type="ARBA" id="ARBA00032092"/>
    </source>
</evidence>
<dbReference type="GO" id="GO:0006221">
    <property type="term" value="P:pyrimidine nucleotide biosynthetic process"/>
    <property type="evidence" value="ECO:0007669"/>
    <property type="project" value="UniProtKB-KW"/>
</dbReference>
<evidence type="ECO:0000256" key="1">
    <source>
        <dbReference type="ARBA" id="ARBA00004791"/>
    </source>
</evidence>